<sequence>MAAPRVRPRDRRPSLAGIGTFIISRYPYIFAFVLLMLFAERAEQQRSEGYARGYIYSNIAALFVLGTLIIFDWQKHTAYLLCAVQVAIHAFYTHTSPYLHFGEWLTIRIVTRNFAVIGGYLMLASRELENIPRRFKKPLLFTTGRYVYGFFLLCYSYTLFRSKEDNRAFHKLVPLGNLFSFVMVALTAVGAGSFFSGIRLRTAARVLLVVLIVTTLYFEGNINYWWRQRFVEYWMHILILSESIVAIAVLMLLCYH</sequence>
<dbReference type="Pfam" id="PF15111">
    <property type="entry name" value="TMEM101"/>
    <property type="match status" value="1"/>
</dbReference>
<feature type="transmembrane region" description="Helical" evidence="1">
    <location>
        <begin position="206"/>
        <end position="227"/>
    </location>
</feature>
<protein>
    <submittedName>
        <fullName evidence="3">Transmembrane protein 101-like</fullName>
    </submittedName>
</protein>
<evidence type="ECO:0000256" key="1">
    <source>
        <dbReference type="SAM" id="Phobius"/>
    </source>
</evidence>
<keyword evidence="1" id="KW-0472">Membrane</keyword>
<dbReference type="PANTHER" id="PTHR31034:SF2">
    <property type="entry name" value="TRANSMEMBRANE PROTEIN 101"/>
    <property type="match status" value="1"/>
</dbReference>
<evidence type="ECO:0000313" key="3">
    <source>
        <dbReference type="RefSeq" id="XP_002732537.1"/>
    </source>
</evidence>
<organism evidence="2 3">
    <name type="scientific">Saccoglossus kowalevskii</name>
    <name type="common">Acorn worm</name>
    <dbReference type="NCBI Taxonomy" id="10224"/>
    <lineage>
        <taxon>Eukaryota</taxon>
        <taxon>Metazoa</taxon>
        <taxon>Hemichordata</taxon>
        <taxon>Enteropneusta</taxon>
        <taxon>Harrimaniidae</taxon>
        <taxon>Saccoglossus</taxon>
    </lineage>
</organism>
<dbReference type="GeneID" id="100374517"/>
<keyword evidence="2" id="KW-1185">Reference proteome</keyword>
<accession>A0ABM0GLG8</accession>
<proteinExistence type="predicted"/>
<feature type="transmembrane region" description="Helical" evidence="1">
    <location>
        <begin position="172"/>
        <end position="194"/>
    </location>
</feature>
<keyword evidence="1" id="KW-1133">Transmembrane helix</keyword>
<feature type="transmembrane region" description="Helical" evidence="1">
    <location>
        <begin position="105"/>
        <end position="123"/>
    </location>
</feature>
<dbReference type="PANTHER" id="PTHR31034">
    <property type="entry name" value="TRANSMEMBRANE PROTEIN 101"/>
    <property type="match status" value="1"/>
</dbReference>
<gene>
    <name evidence="3" type="primary">LOC100374517</name>
</gene>
<reference evidence="3" key="1">
    <citation type="submission" date="2025-08" db="UniProtKB">
        <authorList>
            <consortium name="RefSeq"/>
        </authorList>
    </citation>
    <scope>IDENTIFICATION</scope>
    <source>
        <tissue evidence="3">Testes</tissue>
    </source>
</reference>
<name>A0ABM0GLG8_SACKO</name>
<feature type="transmembrane region" description="Helical" evidence="1">
    <location>
        <begin position="143"/>
        <end position="160"/>
    </location>
</feature>
<feature type="transmembrane region" description="Helical" evidence="1">
    <location>
        <begin position="51"/>
        <end position="71"/>
    </location>
</feature>
<dbReference type="RefSeq" id="XP_002732537.1">
    <property type="nucleotide sequence ID" value="XM_002732491.2"/>
</dbReference>
<feature type="transmembrane region" description="Helical" evidence="1">
    <location>
        <begin position="15"/>
        <end position="39"/>
    </location>
</feature>
<keyword evidence="1" id="KW-0812">Transmembrane</keyword>
<dbReference type="InterPro" id="IPR029371">
    <property type="entry name" value="TMEM101"/>
</dbReference>
<evidence type="ECO:0000313" key="2">
    <source>
        <dbReference type="Proteomes" id="UP000694865"/>
    </source>
</evidence>
<dbReference type="Proteomes" id="UP000694865">
    <property type="component" value="Unplaced"/>
</dbReference>
<feature type="transmembrane region" description="Helical" evidence="1">
    <location>
        <begin position="233"/>
        <end position="255"/>
    </location>
</feature>